<dbReference type="InterPro" id="IPR001841">
    <property type="entry name" value="Znf_RING"/>
</dbReference>
<evidence type="ECO:0000256" key="3">
    <source>
        <dbReference type="PROSITE-ProRule" id="PRU00175"/>
    </source>
</evidence>
<keyword evidence="1 3" id="KW-0863">Zinc-finger</keyword>
<evidence type="ECO:0000256" key="1">
    <source>
        <dbReference type="ARBA" id="ARBA00022771"/>
    </source>
</evidence>
<dbReference type="Gene3D" id="3.30.40.10">
    <property type="entry name" value="Zinc/RING finger domain, C3HC4 (zinc finger)"/>
    <property type="match status" value="1"/>
</dbReference>
<accession>A0A1I8B5V7</accession>
<dbReference type="WBParaSite" id="MhA1_Contig145.frz3.gene3">
    <property type="protein sequence ID" value="MhA1_Contig145.frz3.gene3"/>
    <property type="gene ID" value="MhA1_Contig145.frz3.gene3"/>
</dbReference>
<evidence type="ECO:0000256" key="4">
    <source>
        <dbReference type="SAM" id="MobiDB-lite"/>
    </source>
</evidence>
<dbReference type="Pfam" id="PF13639">
    <property type="entry name" value="zf-RING_2"/>
    <property type="match status" value="1"/>
</dbReference>
<dbReference type="AlphaFoldDB" id="A0A1I8B5V7"/>
<dbReference type="PROSITE" id="PS50089">
    <property type="entry name" value="ZF_RING_2"/>
    <property type="match status" value="1"/>
</dbReference>
<dbReference type="Proteomes" id="UP000095281">
    <property type="component" value="Unplaced"/>
</dbReference>
<keyword evidence="2" id="KW-0862">Zinc</keyword>
<dbReference type="GO" id="GO:0008270">
    <property type="term" value="F:zinc ion binding"/>
    <property type="evidence" value="ECO:0007669"/>
    <property type="project" value="UniProtKB-KW"/>
</dbReference>
<evidence type="ECO:0000313" key="7">
    <source>
        <dbReference type="WBParaSite" id="MhA1_Contig145.frz3.gene3"/>
    </source>
</evidence>
<sequence length="188" mass="20551">MSYCYICGSQINPNDQTTLRLCHHRFHLSCLQNHSLSSNRCPVMGCNNTILLTQTINIFEEWSSEAPAPIAEPPNSVVLFQQPPPFSPDLTLMRQYLSPSLFQNPALPPTGGDVQRGTNIETRALLPPSQQQNIPPQRHLSIDSYAQSTSAVVYQQSQPSSTSGFGAGTSTRPPPTTHLSNAAGIYDT</sequence>
<keyword evidence="1 3" id="KW-0479">Metal-binding</keyword>
<feature type="region of interest" description="Disordered" evidence="4">
    <location>
        <begin position="154"/>
        <end position="188"/>
    </location>
</feature>
<evidence type="ECO:0000256" key="2">
    <source>
        <dbReference type="ARBA" id="ARBA00022833"/>
    </source>
</evidence>
<feature type="compositionally biased region" description="Low complexity" evidence="4">
    <location>
        <begin position="160"/>
        <end position="171"/>
    </location>
</feature>
<evidence type="ECO:0000259" key="5">
    <source>
        <dbReference type="PROSITE" id="PS50089"/>
    </source>
</evidence>
<dbReference type="SUPFAM" id="SSF57850">
    <property type="entry name" value="RING/U-box"/>
    <property type="match status" value="1"/>
</dbReference>
<name>A0A1I8B5V7_MELHA</name>
<dbReference type="InterPro" id="IPR013083">
    <property type="entry name" value="Znf_RING/FYVE/PHD"/>
</dbReference>
<proteinExistence type="predicted"/>
<keyword evidence="6" id="KW-1185">Reference proteome</keyword>
<reference evidence="7" key="1">
    <citation type="submission" date="2016-11" db="UniProtKB">
        <authorList>
            <consortium name="WormBaseParasite"/>
        </authorList>
    </citation>
    <scope>IDENTIFICATION</scope>
</reference>
<evidence type="ECO:0000313" key="6">
    <source>
        <dbReference type="Proteomes" id="UP000095281"/>
    </source>
</evidence>
<protein>
    <submittedName>
        <fullName evidence="7">RING-type domain-containing protein</fullName>
    </submittedName>
</protein>
<dbReference type="CDD" id="cd16448">
    <property type="entry name" value="RING-H2"/>
    <property type="match status" value="1"/>
</dbReference>
<organism evidence="6 7">
    <name type="scientific">Meloidogyne hapla</name>
    <name type="common">Root-knot nematode worm</name>
    <dbReference type="NCBI Taxonomy" id="6305"/>
    <lineage>
        <taxon>Eukaryota</taxon>
        <taxon>Metazoa</taxon>
        <taxon>Ecdysozoa</taxon>
        <taxon>Nematoda</taxon>
        <taxon>Chromadorea</taxon>
        <taxon>Rhabditida</taxon>
        <taxon>Tylenchina</taxon>
        <taxon>Tylenchomorpha</taxon>
        <taxon>Tylenchoidea</taxon>
        <taxon>Meloidogynidae</taxon>
        <taxon>Meloidogyninae</taxon>
        <taxon>Meloidogyne</taxon>
    </lineage>
</organism>
<feature type="domain" description="RING-type" evidence="5">
    <location>
        <begin position="4"/>
        <end position="43"/>
    </location>
</feature>